<evidence type="ECO:0000313" key="6">
    <source>
        <dbReference type="Proteomes" id="UP000185794"/>
    </source>
</evidence>
<evidence type="ECO:0000256" key="1">
    <source>
        <dbReference type="ARBA" id="ARBA00022801"/>
    </source>
</evidence>
<dbReference type="PANTHER" id="PTHR43540:SF6">
    <property type="entry name" value="ISOCHORISMATASE-LIKE DOMAIN-CONTAINING PROTEIN"/>
    <property type="match status" value="1"/>
</dbReference>
<evidence type="ECO:0000313" key="3">
    <source>
        <dbReference type="EMBL" id="EGD0650641.1"/>
    </source>
</evidence>
<dbReference type="CDD" id="cd00431">
    <property type="entry name" value="cysteine_hydrolases"/>
    <property type="match status" value="1"/>
</dbReference>
<evidence type="ECO:0000313" key="7">
    <source>
        <dbReference type="Proteomes" id="UP000309937"/>
    </source>
</evidence>
<evidence type="ECO:0000313" key="4">
    <source>
        <dbReference type="EMBL" id="OKV12782.1"/>
    </source>
</evidence>
<dbReference type="GO" id="GO:0016787">
    <property type="term" value="F:hydrolase activity"/>
    <property type="evidence" value="ECO:0007669"/>
    <property type="project" value="UniProtKB-KW"/>
</dbReference>
<gene>
    <name evidence="4" type="ORF">AWP47_08060</name>
    <name evidence="3" type="ORF">B6R31_004379</name>
    <name evidence="5" type="ORF">C9Z68_18080</name>
</gene>
<sequence>MPNIAVLTNDLQYEFTYKITRSPEILAQKLVQFNQFLDGIRALDQSIIHLQLINDPNDPAVQKRYRNREAGIPALAGRPENQIIDKVYRPTDLVVVKGRDSGFFNNDLDEILQQLGVKTVIVTGLQTHVCVQTTAADAFFRGYNVWVPGDCVFAPSSEDTERALEWLASYCATVAPSAEILSILQKQNDLPERGEREAS</sequence>
<evidence type="ECO:0000259" key="2">
    <source>
        <dbReference type="Pfam" id="PF00857"/>
    </source>
</evidence>
<reference evidence="5 7" key="3">
    <citation type="submission" date="2018-12" db="EMBL/GenBank/DDBJ databases">
        <title>Food and Water Safety Consortium.</title>
        <authorList>
            <person name="Tyson S."/>
            <person name="Peterson C.-L."/>
            <person name="Olson A."/>
            <person name="Tyler S."/>
            <person name="Cabral J."/>
            <person name="Lynch T."/>
            <person name="Knox N."/>
            <person name="Van Domselaar G."/>
            <person name="Graham M."/>
        </authorList>
    </citation>
    <scope>NUCLEOTIDE SEQUENCE [LARGE SCALE GENOMIC DNA]</scope>
    <source>
        <strain evidence="5 7">FWSEC0118</strain>
    </source>
</reference>
<dbReference type="AlphaFoldDB" id="A0A0L7AF49"/>
<feature type="domain" description="Isochorismatase-like" evidence="2">
    <location>
        <begin position="5"/>
        <end position="178"/>
    </location>
</feature>
<dbReference type="PANTHER" id="PTHR43540">
    <property type="entry name" value="PEROXYUREIDOACRYLATE/UREIDOACRYLATE AMIDOHYDROLASE-RELATED"/>
    <property type="match status" value="1"/>
</dbReference>
<dbReference type="Proteomes" id="UP000630371">
    <property type="component" value="Unassembled WGS sequence"/>
</dbReference>
<dbReference type="InterPro" id="IPR000868">
    <property type="entry name" value="Isochorismatase-like_dom"/>
</dbReference>
<protein>
    <submittedName>
        <fullName evidence="3">Cysteine hydrolase</fullName>
    </submittedName>
    <submittedName>
        <fullName evidence="4">Isochorismatase</fullName>
    </submittedName>
</protein>
<dbReference type="Pfam" id="PF00857">
    <property type="entry name" value="Isochorismatase"/>
    <property type="match status" value="1"/>
</dbReference>
<dbReference type="EMBL" id="LRKC01000116">
    <property type="protein sequence ID" value="OKV12782.1"/>
    <property type="molecule type" value="Genomic_DNA"/>
</dbReference>
<dbReference type="EMBL" id="AAVQAW010000025">
    <property type="protein sequence ID" value="EGD0650641.1"/>
    <property type="molecule type" value="Genomic_DNA"/>
</dbReference>
<dbReference type="EMBL" id="RRGJ01000029">
    <property type="protein sequence ID" value="TJQ11277.1"/>
    <property type="molecule type" value="Genomic_DNA"/>
</dbReference>
<comment type="caution">
    <text evidence="3">The sequence shown here is derived from an EMBL/GenBank/DDBJ whole genome shotgun (WGS) entry which is preliminary data.</text>
</comment>
<dbReference type="InterPro" id="IPR050272">
    <property type="entry name" value="Isochorismatase-like_hydrls"/>
</dbReference>
<name>A0A0L7AF49_ECOLX</name>
<reference evidence="3" key="2">
    <citation type="submission" date="2018-08" db="EMBL/GenBank/DDBJ databases">
        <authorList>
            <consortium name="GenomeTrakr network: Whole genome sequencing for foodborne pathogen traceback"/>
        </authorList>
    </citation>
    <scope>NUCLEOTIDE SEQUENCE</scope>
    <source>
        <strain evidence="3">NC_STEC178</strain>
    </source>
</reference>
<reference evidence="4 6" key="1">
    <citation type="journal article" date="2017" name="Front. Cell. Infect. Microbiol.">
        <title>Chaperone-usher pili loci of human colonization factor-negative enterotoxigenic Escherichia coli.</title>
        <authorList>
            <person name="Del Canto F."/>
            <person name="Vidal R."/>
            <person name="Stine O.C."/>
            <person name="Pop M."/>
        </authorList>
    </citation>
    <scope>NUCLEOTIDE SEQUENCE [LARGE SCALE GENOMIC DNA]</scope>
    <source>
        <strain evidence="4 6">700324</strain>
    </source>
</reference>
<dbReference type="RefSeq" id="WP_001132834.1">
    <property type="nucleotide sequence ID" value="NZ_ABACVG020000001.1"/>
</dbReference>
<evidence type="ECO:0000313" key="5">
    <source>
        <dbReference type="EMBL" id="TJQ11277.1"/>
    </source>
</evidence>
<dbReference type="InterPro" id="IPR036380">
    <property type="entry name" value="Isochorismatase-like_sf"/>
</dbReference>
<dbReference type="Proteomes" id="UP000309937">
    <property type="component" value="Unassembled WGS sequence"/>
</dbReference>
<organism evidence="3 8">
    <name type="scientific">Escherichia coli</name>
    <dbReference type="NCBI Taxonomy" id="562"/>
    <lineage>
        <taxon>Bacteria</taxon>
        <taxon>Pseudomonadati</taxon>
        <taxon>Pseudomonadota</taxon>
        <taxon>Gammaproteobacteria</taxon>
        <taxon>Enterobacterales</taxon>
        <taxon>Enterobacteriaceae</taxon>
        <taxon>Escherichia</taxon>
    </lineage>
</organism>
<accession>A0A0L7AF49</accession>
<dbReference type="Gene3D" id="3.40.50.850">
    <property type="entry name" value="Isochorismatase-like"/>
    <property type="match status" value="1"/>
</dbReference>
<keyword evidence="1 3" id="KW-0378">Hydrolase</keyword>
<proteinExistence type="predicted"/>
<dbReference type="SUPFAM" id="SSF52499">
    <property type="entry name" value="Isochorismatase-like hydrolases"/>
    <property type="match status" value="1"/>
</dbReference>
<dbReference type="Proteomes" id="UP000185794">
    <property type="component" value="Unassembled WGS sequence"/>
</dbReference>
<evidence type="ECO:0000313" key="8">
    <source>
        <dbReference type="Proteomes" id="UP000630371"/>
    </source>
</evidence>